<evidence type="ECO:0000313" key="16">
    <source>
        <dbReference type="EMBL" id="RDH34398.1"/>
    </source>
</evidence>
<dbReference type="InterPro" id="IPR025696">
    <property type="entry name" value="Beta-barrel_MTR4"/>
</dbReference>
<keyword evidence="9" id="KW-0067">ATP-binding</keyword>
<proteinExistence type="inferred from homology"/>
<comment type="subcellular location">
    <subcellularLocation>
        <location evidence="2">Cytoplasm</location>
    </subcellularLocation>
    <subcellularLocation>
        <location evidence="1">Nucleus</location>
    </subcellularLocation>
</comment>
<dbReference type="FunFam" id="3.40.50.300:FF:000354">
    <property type="entry name" value="ATP-dependent RNA helicase SKI2"/>
    <property type="match status" value="1"/>
</dbReference>
<name>A0A3F3Q5F2_9EURO</name>
<dbReference type="SUPFAM" id="SSF48371">
    <property type="entry name" value="ARM repeat"/>
    <property type="match status" value="1"/>
</dbReference>
<feature type="domain" description="Helicase C-terminal" evidence="15">
    <location>
        <begin position="645"/>
        <end position="816"/>
    </location>
</feature>
<dbReference type="STRING" id="1341132.A0A3F3Q5F2"/>
<dbReference type="FunFam" id="3.40.50.300:FF:000987">
    <property type="entry name" value="DEAD/DEAH box RNA helicase"/>
    <property type="match status" value="1"/>
</dbReference>
<dbReference type="InterPro" id="IPR013713">
    <property type="entry name" value="XPO2_central"/>
</dbReference>
<dbReference type="Pfam" id="PF00271">
    <property type="entry name" value="Helicase_C"/>
    <property type="match status" value="1"/>
</dbReference>
<dbReference type="GO" id="GO:0006886">
    <property type="term" value="P:intracellular protein transport"/>
    <property type="evidence" value="ECO:0007669"/>
    <property type="project" value="InterPro"/>
</dbReference>
<keyword evidence="4" id="KW-0813">Transport</keyword>
<evidence type="ECO:0000256" key="8">
    <source>
        <dbReference type="ARBA" id="ARBA00022806"/>
    </source>
</evidence>
<dbReference type="Pfam" id="PF21408">
    <property type="entry name" value="MTR4-like_stalk"/>
    <property type="match status" value="1"/>
</dbReference>
<feature type="compositionally biased region" description="Low complexity" evidence="12">
    <location>
        <begin position="582"/>
        <end position="597"/>
    </location>
</feature>
<dbReference type="Pfam" id="PF08506">
    <property type="entry name" value="Cse1"/>
    <property type="match status" value="1"/>
</dbReference>
<feature type="compositionally biased region" description="Gly residues" evidence="12">
    <location>
        <begin position="555"/>
        <end position="581"/>
    </location>
</feature>
<dbReference type="GO" id="GO:0003676">
    <property type="term" value="F:nucleic acid binding"/>
    <property type="evidence" value="ECO:0007669"/>
    <property type="project" value="InterPro"/>
</dbReference>
<feature type="region of interest" description="Disordered" evidence="12">
    <location>
        <begin position="538"/>
        <end position="606"/>
    </location>
</feature>
<dbReference type="InterPro" id="IPR014001">
    <property type="entry name" value="Helicase_ATP-bd"/>
</dbReference>
<dbReference type="Gene3D" id="1.20.1500.20">
    <property type="match status" value="1"/>
</dbReference>
<dbReference type="FunFam" id="1.20.1500.20:FF:000001">
    <property type="entry name" value="DEAD/DEAH box RNA helicase"/>
    <property type="match status" value="1"/>
</dbReference>
<evidence type="ECO:0000256" key="7">
    <source>
        <dbReference type="ARBA" id="ARBA00022801"/>
    </source>
</evidence>
<evidence type="ECO:0000256" key="1">
    <source>
        <dbReference type="ARBA" id="ARBA00004123"/>
    </source>
</evidence>
<dbReference type="PROSITE" id="PS51192">
    <property type="entry name" value="HELICASE_ATP_BIND_1"/>
    <property type="match status" value="1"/>
</dbReference>
<sequence length="2288" mass="257232">MAETLTSALAELSLNSQNLSGPAFDARLVEEEDGVYKDFKPRQKARQDAADLKQELEQEFLTPSSTFSPEWLNRLQRKWDVPTDYTDLFEVAGTQTRTIVRFDRDGLEGRVTGYHEVTVPATSANAKNSTSLLRRPAGRADFVRGAAGFFPFAPGGLDGVEAIAEMESEAQTPEHSRASGKQSGLDRIINFGAEGGLLEIAPGFSRGLKFEEAKTKEAAEGDEEVEHALQQEETDLHVEQEETASDAGGVKIDDEAELSDEEDIDSLLPVEFPALEPHAPLLAGMQQRKAGKEWAHVVDVNKEIPNFRDLVPDMAREWPFELDTFQKEAVYHLECGDSVFVAAHTSAGKTVVAEYAISLAAKHMTKAIYTSPIKALSNQKFRDFRTEFDDVGILTGDVQINPEASCLIMTTEILRSMLYRGADLIRDVEFVIFDEVHYVNDLERGVVWEEVIIMLPEHVTLILLSATVPNTYEFASWVGRTKKKDIYVISTAKRPVPLEHYLWAGKGKYKIVDSNKRFLENGWKEADEIISGRDKVKAQKAAEAQAQSQASRGGAPQGRGRGQAGGRGGARGNGQRGGAPRGRGQPANRGTGNIARTGRGGGRTTAAQDKTVWVQLVGHLRKENLLPGCIFVFSKKRCEQNADSLSNQDFSTASEKSLIHMFIEKSLTRLKPEDRTLPQILRLRELLSRGIAVHHGGLLPIMKEIVEILFAKSLVKVLFATETFAMGLNLPTRTVVFSGFRKHDGKGFRDLLPGEYTQMAGRAGRRGLDNVGYVIIVNAGRDKAPPAGALRKMILGDPTKLRSQFRLTYNMILNLLRVEALKIEEMIKRSFSENATQALLPEHEKQVQLSEASLAKIKREPCDICDIDLAACHAAAIEYEKLTSELHVGLVSSPVGKRLFVPKRLIVYRKEGFRTAGVIVREGVSGGQTPSIQVLEIGRLGHKRHPSDILPFLPMFKHLLQTLPTRAADMALKSYKVPLLDLECVTNTLVKLGGPTWYLNIKKEASKFADKELTKHCASWTSPVWDEIDWARIKELQVRDILEKRQQQASIAQGCKCLQCPSFLKHFEMQHDEWQVKENISQLKQLMSDQNLALLPDYEQRIQVLKELGFVDEQSRVQLKGKVACEIHSADELVLTELILENVLAEYEPEEIVALLSAFVFQEKTENVPTLTPRLEKGKEAIVRISDRVNDFQIQHQVIQTSEDSNDFASQPRFGLAEVVYEWAKGMSFNRITDLTDVMEGTIMDVAALRDRIQSTLDVNADNRRQAELDLKYAETQPGFINALLDILQGEQNNAVQLSAGVYLKNRINRGWSPVEESPLRTPIPEEEKPGFRERLIPALASTPPNVRAQLVPLLQKILQHDFPEQWPGFLDITLQLLGTNDANSVYAGLQCLLAICRVYRFKAGEKREEFDKIVEHSFPQLLSIGLKLVDEESLEAAEMLRIVVKSYKHAIYFELSPHLQTQQATVDWCTLFLRIIAKEPPASAMNESKEERELNHWWKCKKWSYANLNRLFIRYGNPTTMSKSSTPDYTQYGKAFITTFAPEILKGYLQEIDKWVSKGQWLSNPALAYTMIFLEECVKPKAMWEHLKPHMDNLIAHFIFPILCQSDEDIELFETDPSEYLHRKLNFYEEVSAPDVAATNFLVALTKNRKKQTFSILTFVNSVVSKYESAPDDQKLPREKEGALRMIGSLASVILGKKSPIADQVEYFFVRHVFPEFRSPHGFLRARACDTLEKFEALDFQDPNNLMIIYRNILESMTDSELPVRVEAALALQPLIRHDIIRTSMQQNIPQIMQQLLKLANEVDVDALANVMEDFVEVFSAELTPFAVALSEQLRDTYMRIVGELLERNAAKGDEDAYGDFLDDKSITALGVLQTIGTLILTLESTPDVLLHLETILMPVISITLENKLYDLYNEVFEIIDSCTFASKSISPTMWQAFELIHKTFKAGAELYLEDMLPALDNYVAYGSQTMVQTPAYLAAVVSMVEDIFQDEKVGGVDRICGCKLAETLMLNLRGGIDQYIPVFIELAMRVIDAGEARTKSYRIHLMEMVINAIYYNPVLSLQVLEAKGWTNKFFSTWFSNIDNFRRVHDKKLSIAAISSLLTLNVNDVPASVQQGWPRLLQGVTRLFQTLPAAIKHREDATKESDFTFDEEDDEGDEENDWDGEVEWTEQDEAEALLEGDVPDDSAAYLDFLNKEAQKFGSFADDDEDDLDEESLLETPLDKVEPYGMFKHVLMSLQQEQPQLYENLAKILSPEEQQVLQSVFHEAEAKALAAANAEAAAAQTNGN</sequence>
<dbReference type="RefSeq" id="XP_026627420.1">
    <property type="nucleotide sequence ID" value="XM_026769007.1"/>
</dbReference>
<dbReference type="SMART" id="SM00490">
    <property type="entry name" value="HELICc"/>
    <property type="match status" value="1"/>
</dbReference>
<dbReference type="SUPFAM" id="SSF52540">
    <property type="entry name" value="P-loop containing nucleoside triphosphate hydrolases"/>
    <property type="match status" value="1"/>
</dbReference>
<evidence type="ECO:0000256" key="4">
    <source>
        <dbReference type="ARBA" id="ARBA00022448"/>
    </source>
</evidence>
<keyword evidence="17" id="KW-1185">Reference proteome</keyword>
<dbReference type="Gene3D" id="2.30.30.1160">
    <property type="match status" value="1"/>
</dbReference>
<organism evidence="16 17">
    <name type="scientific">Aspergillus welwitschiae</name>
    <dbReference type="NCBI Taxonomy" id="1341132"/>
    <lineage>
        <taxon>Eukaryota</taxon>
        <taxon>Fungi</taxon>
        <taxon>Dikarya</taxon>
        <taxon>Ascomycota</taxon>
        <taxon>Pezizomycotina</taxon>
        <taxon>Eurotiomycetes</taxon>
        <taxon>Eurotiomycetidae</taxon>
        <taxon>Eurotiales</taxon>
        <taxon>Aspergillaceae</taxon>
        <taxon>Aspergillus</taxon>
        <taxon>Aspergillus subgen. Circumdati</taxon>
    </lineage>
</organism>
<dbReference type="InterPro" id="IPR011545">
    <property type="entry name" value="DEAD/DEAH_box_helicase_dom"/>
</dbReference>
<evidence type="ECO:0000259" key="13">
    <source>
        <dbReference type="PROSITE" id="PS50166"/>
    </source>
</evidence>
<evidence type="ECO:0000256" key="12">
    <source>
        <dbReference type="SAM" id="MobiDB-lite"/>
    </source>
</evidence>
<dbReference type="GO" id="GO:0016787">
    <property type="term" value="F:hydrolase activity"/>
    <property type="evidence" value="ECO:0007669"/>
    <property type="project" value="UniProtKB-KW"/>
</dbReference>
<dbReference type="InterPro" id="IPR016024">
    <property type="entry name" value="ARM-type_fold"/>
</dbReference>
<evidence type="ECO:0000256" key="3">
    <source>
        <dbReference type="ARBA" id="ARBA00010140"/>
    </source>
</evidence>
<dbReference type="SMART" id="SM00487">
    <property type="entry name" value="DEXDc"/>
    <property type="match status" value="1"/>
</dbReference>
<dbReference type="Pfam" id="PF17911">
    <property type="entry name" value="Ski2_N"/>
    <property type="match status" value="1"/>
</dbReference>
<dbReference type="GO" id="GO:0005524">
    <property type="term" value="F:ATP binding"/>
    <property type="evidence" value="ECO:0007669"/>
    <property type="project" value="UniProtKB-KW"/>
</dbReference>
<evidence type="ECO:0000313" key="17">
    <source>
        <dbReference type="Proteomes" id="UP000253729"/>
    </source>
</evidence>
<keyword evidence="10" id="KW-0653">Protein transport</keyword>
<dbReference type="Pfam" id="PF03810">
    <property type="entry name" value="IBN_N"/>
    <property type="match status" value="1"/>
</dbReference>
<dbReference type="PROSITE" id="PS50166">
    <property type="entry name" value="IMPORTIN_B_NT"/>
    <property type="match status" value="1"/>
</dbReference>
<evidence type="ECO:0000256" key="2">
    <source>
        <dbReference type="ARBA" id="ARBA00004496"/>
    </source>
</evidence>
<comment type="similarity">
    <text evidence="3">Belongs to the helicase family. SKI2 subfamily.</text>
</comment>
<dbReference type="GO" id="GO:0070478">
    <property type="term" value="P:nuclear-transcribed mRNA catabolic process, 3'-5' exonucleolytic nonsense-mediated decay"/>
    <property type="evidence" value="ECO:0007669"/>
    <property type="project" value="TreeGrafter"/>
</dbReference>
<dbReference type="GO" id="GO:0005634">
    <property type="term" value="C:nucleus"/>
    <property type="evidence" value="ECO:0007669"/>
    <property type="project" value="UniProtKB-SubCell"/>
</dbReference>
<evidence type="ECO:0000256" key="9">
    <source>
        <dbReference type="ARBA" id="ARBA00022840"/>
    </source>
</evidence>
<feature type="compositionally biased region" description="Acidic residues" evidence="12">
    <location>
        <begin position="2148"/>
        <end position="2165"/>
    </location>
</feature>
<dbReference type="PROSITE" id="PS51194">
    <property type="entry name" value="HELICASE_CTER"/>
    <property type="match status" value="1"/>
</dbReference>
<keyword evidence="6" id="KW-0547">Nucleotide-binding</keyword>
<keyword evidence="7" id="KW-0378">Hydrolase</keyword>
<dbReference type="SMART" id="SM00913">
    <property type="entry name" value="IBN_N"/>
    <property type="match status" value="1"/>
</dbReference>
<accession>A0A3F3Q5F2</accession>
<dbReference type="GeneID" id="38137363"/>
<gene>
    <name evidence="16" type="ORF">BDQ94DRAFT_158855</name>
</gene>
<dbReference type="InterPro" id="IPR027417">
    <property type="entry name" value="P-loop_NTPase"/>
</dbReference>
<dbReference type="InterPro" id="IPR001650">
    <property type="entry name" value="Helicase_C-like"/>
</dbReference>
<dbReference type="PANTHER" id="PTHR12131:SF1">
    <property type="entry name" value="ATP-DEPENDENT RNA HELICASE SUPV3L1, MITOCHONDRIAL-RELATED"/>
    <property type="match status" value="1"/>
</dbReference>
<evidence type="ECO:0000256" key="5">
    <source>
        <dbReference type="ARBA" id="ARBA00022490"/>
    </source>
</evidence>
<dbReference type="InterPro" id="IPR011989">
    <property type="entry name" value="ARM-like"/>
</dbReference>
<dbReference type="Proteomes" id="UP000253729">
    <property type="component" value="Unassembled WGS sequence"/>
</dbReference>
<feature type="domain" description="Importin N-terminal" evidence="13">
    <location>
        <begin position="1267"/>
        <end position="1342"/>
    </location>
</feature>
<dbReference type="GO" id="GO:0004386">
    <property type="term" value="F:helicase activity"/>
    <property type="evidence" value="ECO:0007669"/>
    <property type="project" value="UniProtKB-KW"/>
</dbReference>
<dbReference type="EMBL" id="KZ852043">
    <property type="protein sequence ID" value="RDH34398.1"/>
    <property type="molecule type" value="Genomic_DNA"/>
</dbReference>
<evidence type="ECO:0000256" key="11">
    <source>
        <dbReference type="ARBA" id="ARBA00023242"/>
    </source>
</evidence>
<dbReference type="InterPro" id="IPR048392">
    <property type="entry name" value="MTR4-like_stalk"/>
</dbReference>
<dbReference type="Pfam" id="PF00270">
    <property type="entry name" value="DEAD"/>
    <property type="match status" value="1"/>
</dbReference>
<dbReference type="InterPro" id="IPR001494">
    <property type="entry name" value="Importin-beta_N"/>
</dbReference>
<feature type="region of interest" description="Disordered" evidence="12">
    <location>
        <begin position="2143"/>
        <end position="2165"/>
    </location>
</feature>
<protein>
    <submittedName>
        <fullName evidence="16">Armadillo-type protein</fullName>
    </submittedName>
</protein>
<dbReference type="GO" id="GO:0031267">
    <property type="term" value="F:small GTPase binding"/>
    <property type="evidence" value="ECO:0007669"/>
    <property type="project" value="InterPro"/>
</dbReference>
<evidence type="ECO:0000259" key="14">
    <source>
        <dbReference type="PROSITE" id="PS51192"/>
    </source>
</evidence>
<dbReference type="SMART" id="SM01142">
    <property type="entry name" value="DSHCT"/>
    <property type="match status" value="1"/>
</dbReference>
<dbReference type="Pfam" id="PF13234">
    <property type="entry name" value="MTR4_beta-barrel"/>
    <property type="match status" value="1"/>
</dbReference>
<reference evidence="16 17" key="1">
    <citation type="submission" date="2018-07" db="EMBL/GenBank/DDBJ databases">
        <title>The genomes of Aspergillus section Nigri reveals drivers in fungal speciation.</title>
        <authorList>
            <consortium name="DOE Joint Genome Institute"/>
            <person name="Vesth T.C."/>
            <person name="Nybo J."/>
            <person name="Theobald S."/>
            <person name="Brandl J."/>
            <person name="Frisvad J.C."/>
            <person name="Nielsen K.F."/>
            <person name="Lyhne E.K."/>
            <person name="Kogle M.E."/>
            <person name="Kuo A."/>
            <person name="Riley R."/>
            <person name="Clum A."/>
            <person name="Nolan M."/>
            <person name="Lipzen A."/>
            <person name="Salamov A."/>
            <person name="Henrissat B."/>
            <person name="Wiebenga A."/>
            <person name="De vries R.P."/>
            <person name="Grigoriev I.V."/>
            <person name="Mortensen U.H."/>
            <person name="Andersen M.R."/>
            <person name="Baker S.E."/>
        </authorList>
    </citation>
    <scope>NUCLEOTIDE SEQUENCE [LARGE SCALE GENOMIC DNA]</scope>
    <source>
        <strain evidence="16 17">CBS 139.54b</strain>
    </source>
</reference>
<keyword evidence="8" id="KW-0347">Helicase</keyword>
<dbReference type="Pfam" id="PF08148">
    <property type="entry name" value="DSHCT"/>
    <property type="match status" value="1"/>
</dbReference>
<feature type="compositionally biased region" description="Low complexity" evidence="12">
    <location>
        <begin position="539"/>
        <end position="554"/>
    </location>
</feature>
<keyword evidence="11" id="KW-0539">Nucleus</keyword>
<dbReference type="Gene3D" id="1.25.10.10">
    <property type="entry name" value="Leucine-rich Repeat Variant"/>
    <property type="match status" value="1"/>
</dbReference>
<evidence type="ECO:0000256" key="10">
    <source>
        <dbReference type="ARBA" id="ARBA00022927"/>
    </source>
</evidence>
<keyword evidence="5" id="KW-0963">Cytoplasm</keyword>
<dbReference type="FunFam" id="1.25.10.10:FF:000244">
    <property type="entry name" value="Nonsense-mediated mRNA decay protein"/>
    <property type="match status" value="1"/>
</dbReference>
<feature type="domain" description="Helicase ATP-binding" evidence="14">
    <location>
        <begin position="330"/>
        <end position="486"/>
    </location>
</feature>
<evidence type="ECO:0000256" key="6">
    <source>
        <dbReference type="ARBA" id="ARBA00022741"/>
    </source>
</evidence>
<dbReference type="CDD" id="cd18795">
    <property type="entry name" value="SF2_C_Ski2"/>
    <property type="match status" value="1"/>
</dbReference>
<dbReference type="GO" id="GO:0055087">
    <property type="term" value="C:Ski complex"/>
    <property type="evidence" value="ECO:0007669"/>
    <property type="project" value="TreeGrafter"/>
</dbReference>
<evidence type="ECO:0000259" key="15">
    <source>
        <dbReference type="PROSITE" id="PS51194"/>
    </source>
</evidence>
<dbReference type="InterPro" id="IPR012961">
    <property type="entry name" value="Ski2/MTR4_C"/>
</dbReference>
<dbReference type="Gene3D" id="3.40.50.300">
    <property type="entry name" value="P-loop containing nucleotide triphosphate hydrolases"/>
    <property type="match status" value="2"/>
</dbReference>
<dbReference type="InterPro" id="IPR040801">
    <property type="entry name" value="Ski2_N"/>
</dbReference>
<dbReference type="PANTHER" id="PTHR12131">
    <property type="entry name" value="ATP-DEPENDENT RNA AND DNA HELICASE"/>
    <property type="match status" value="1"/>
</dbReference>
<dbReference type="InterPro" id="IPR050699">
    <property type="entry name" value="RNA-DNA_Helicase"/>
</dbReference>